<organism evidence="5 6">
    <name type="scientific">Melghirimyces algeriensis</name>
    <dbReference type="NCBI Taxonomy" id="910412"/>
    <lineage>
        <taxon>Bacteria</taxon>
        <taxon>Bacillati</taxon>
        <taxon>Bacillota</taxon>
        <taxon>Bacilli</taxon>
        <taxon>Bacillales</taxon>
        <taxon>Thermoactinomycetaceae</taxon>
        <taxon>Melghirimyces</taxon>
    </lineage>
</organism>
<protein>
    <recommendedName>
        <fullName evidence="4">HTH araC/xylS-type domain-containing protein</fullName>
    </recommendedName>
</protein>
<dbReference type="PROSITE" id="PS01124">
    <property type="entry name" value="HTH_ARAC_FAMILY_2"/>
    <property type="match status" value="1"/>
</dbReference>
<dbReference type="PANTHER" id="PTHR47504:SF5">
    <property type="entry name" value="RIGHT ORIGIN-BINDING PROTEIN"/>
    <property type="match status" value="1"/>
</dbReference>
<dbReference type="Gene3D" id="1.10.10.60">
    <property type="entry name" value="Homeodomain-like"/>
    <property type="match status" value="1"/>
</dbReference>
<dbReference type="AlphaFoldDB" id="A0A521FER6"/>
<evidence type="ECO:0000256" key="1">
    <source>
        <dbReference type="ARBA" id="ARBA00023015"/>
    </source>
</evidence>
<dbReference type="PANTHER" id="PTHR47504">
    <property type="entry name" value="RIGHT ORIGIN-BINDING PROTEIN"/>
    <property type="match status" value="1"/>
</dbReference>
<keyword evidence="3" id="KW-0804">Transcription</keyword>
<evidence type="ECO:0000313" key="5">
    <source>
        <dbReference type="EMBL" id="SMO94609.1"/>
    </source>
</evidence>
<dbReference type="Proteomes" id="UP000315636">
    <property type="component" value="Unassembled WGS sequence"/>
</dbReference>
<proteinExistence type="predicted"/>
<keyword evidence="1" id="KW-0805">Transcription regulation</keyword>
<sequence>MTLAAQELSRIQYKVIDFALKRGYDTPEAFSKAFHRQHGVTPSEARKHRGKLASYNRLIIQVNLKGAKPMKYRIVEREGFQVVSSGSFPWRKRKIW</sequence>
<evidence type="ECO:0000313" key="6">
    <source>
        <dbReference type="Proteomes" id="UP000315636"/>
    </source>
</evidence>
<gene>
    <name evidence="5" type="ORF">SAMN06264849_11761</name>
</gene>
<name>A0A521FER6_9BACL</name>
<reference evidence="5 6" key="1">
    <citation type="submission" date="2017-05" db="EMBL/GenBank/DDBJ databases">
        <authorList>
            <person name="Varghese N."/>
            <person name="Submissions S."/>
        </authorList>
    </citation>
    <scope>NUCLEOTIDE SEQUENCE [LARGE SCALE GENOMIC DNA]</scope>
    <source>
        <strain evidence="5 6">DSM 45474</strain>
    </source>
</reference>
<evidence type="ECO:0000256" key="3">
    <source>
        <dbReference type="ARBA" id="ARBA00023163"/>
    </source>
</evidence>
<dbReference type="GO" id="GO:0043565">
    <property type="term" value="F:sequence-specific DNA binding"/>
    <property type="evidence" value="ECO:0007669"/>
    <property type="project" value="InterPro"/>
</dbReference>
<dbReference type="InterPro" id="IPR009057">
    <property type="entry name" value="Homeodomain-like_sf"/>
</dbReference>
<keyword evidence="2" id="KW-0238">DNA-binding</keyword>
<dbReference type="SUPFAM" id="SSF46689">
    <property type="entry name" value="Homeodomain-like"/>
    <property type="match status" value="1"/>
</dbReference>
<dbReference type="InterPro" id="IPR050959">
    <property type="entry name" value="MarA-like"/>
</dbReference>
<accession>A0A521FER6</accession>
<dbReference type="GO" id="GO:0003700">
    <property type="term" value="F:DNA-binding transcription factor activity"/>
    <property type="evidence" value="ECO:0007669"/>
    <property type="project" value="InterPro"/>
</dbReference>
<feature type="domain" description="HTH araC/xylS-type" evidence="4">
    <location>
        <begin position="1"/>
        <end position="48"/>
    </location>
</feature>
<evidence type="ECO:0000256" key="2">
    <source>
        <dbReference type="ARBA" id="ARBA00023125"/>
    </source>
</evidence>
<dbReference type="InterPro" id="IPR018060">
    <property type="entry name" value="HTH_AraC"/>
</dbReference>
<evidence type="ECO:0000259" key="4">
    <source>
        <dbReference type="PROSITE" id="PS01124"/>
    </source>
</evidence>
<dbReference type="EMBL" id="FXTI01000017">
    <property type="protein sequence ID" value="SMO94609.1"/>
    <property type="molecule type" value="Genomic_DNA"/>
</dbReference>
<keyword evidence="6" id="KW-1185">Reference proteome</keyword>